<proteinExistence type="predicted"/>
<reference evidence="2 3" key="1">
    <citation type="submission" date="2021-06" db="EMBL/GenBank/DDBJ databases">
        <title>Caerostris darwini draft genome.</title>
        <authorList>
            <person name="Kono N."/>
            <person name="Arakawa K."/>
        </authorList>
    </citation>
    <scope>NUCLEOTIDE SEQUENCE [LARGE SCALE GENOMIC DNA]</scope>
</reference>
<dbReference type="Proteomes" id="UP001054837">
    <property type="component" value="Unassembled WGS sequence"/>
</dbReference>
<keyword evidence="1" id="KW-0472">Membrane</keyword>
<dbReference type="AlphaFoldDB" id="A0AAV4R3B2"/>
<gene>
    <name evidence="2" type="ORF">CDAR_580571</name>
</gene>
<keyword evidence="3" id="KW-1185">Reference proteome</keyword>
<evidence type="ECO:0000256" key="1">
    <source>
        <dbReference type="SAM" id="Phobius"/>
    </source>
</evidence>
<evidence type="ECO:0000313" key="3">
    <source>
        <dbReference type="Proteomes" id="UP001054837"/>
    </source>
</evidence>
<comment type="caution">
    <text evidence="2">The sequence shown here is derived from an EMBL/GenBank/DDBJ whole genome shotgun (WGS) entry which is preliminary data.</text>
</comment>
<evidence type="ECO:0000313" key="2">
    <source>
        <dbReference type="EMBL" id="GIY16215.1"/>
    </source>
</evidence>
<protein>
    <submittedName>
        <fullName evidence="2">Uncharacterized protein</fullName>
    </submittedName>
</protein>
<name>A0AAV4R3B2_9ARAC</name>
<accession>A0AAV4R3B2</accession>
<keyword evidence="1" id="KW-0812">Transmembrane</keyword>
<dbReference type="EMBL" id="BPLQ01005651">
    <property type="protein sequence ID" value="GIY16215.1"/>
    <property type="molecule type" value="Genomic_DNA"/>
</dbReference>
<keyword evidence="1" id="KW-1133">Transmembrane helix</keyword>
<feature type="transmembrane region" description="Helical" evidence="1">
    <location>
        <begin position="43"/>
        <end position="61"/>
    </location>
</feature>
<sequence>MTELPSRIEEVSFPEFWVDENGSVLPDSESGPRTLVHFLNHAILPYFLLWVVYVLILVALVSSSSSESWIHPHTSDRFSGTHNETHDELACMWSQILGLVCGIPSQKSFC</sequence>
<organism evidence="2 3">
    <name type="scientific">Caerostris darwini</name>
    <dbReference type="NCBI Taxonomy" id="1538125"/>
    <lineage>
        <taxon>Eukaryota</taxon>
        <taxon>Metazoa</taxon>
        <taxon>Ecdysozoa</taxon>
        <taxon>Arthropoda</taxon>
        <taxon>Chelicerata</taxon>
        <taxon>Arachnida</taxon>
        <taxon>Araneae</taxon>
        <taxon>Araneomorphae</taxon>
        <taxon>Entelegynae</taxon>
        <taxon>Araneoidea</taxon>
        <taxon>Araneidae</taxon>
        <taxon>Caerostris</taxon>
    </lineage>
</organism>